<dbReference type="SUPFAM" id="SSF143548">
    <property type="entry name" value="Serine metabolism enzymes domain"/>
    <property type="match status" value="1"/>
</dbReference>
<sequence>MQAAATFVRGLPAIQEENIDRIKVTFFGSLAWTGKGHAKRAPHNELKNISLCHARMIGNFGRRHEYTLPQEAAVHRGRAGIRDEVHIRFSFY</sequence>
<dbReference type="GO" id="GO:0051539">
    <property type="term" value="F:4 iron, 4 sulfur cluster binding"/>
    <property type="evidence" value="ECO:0007669"/>
    <property type="project" value="InterPro"/>
</dbReference>
<evidence type="ECO:0000259" key="1">
    <source>
        <dbReference type="Pfam" id="PF03315"/>
    </source>
</evidence>
<dbReference type="AlphaFoldDB" id="A0A0R3N8H8"/>
<organism evidence="2 3">
    <name type="scientific">Bradyrhizobium retamae</name>
    <dbReference type="NCBI Taxonomy" id="1300035"/>
    <lineage>
        <taxon>Bacteria</taxon>
        <taxon>Pseudomonadati</taxon>
        <taxon>Pseudomonadota</taxon>
        <taxon>Alphaproteobacteria</taxon>
        <taxon>Hyphomicrobiales</taxon>
        <taxon>Nitrobacteraceae</taxon>
        <taxon>Bradyrhizobium</taxon>
    </lineage>
</organism>
<name>A0A0R3N8H8_9BRAD</name>
<protein>
    <recommendedName>
        <fullName evidence="1">Serine dehydratase beta chain domain-containing protein</fullName>
    </recommendedName>
</protein>
<evidence type="ECO:0000313" key="3">
    <source>
        <dbReference type="Proteomes" id="UP000052023"/>
    </source>
</evidence>
<dbReference type="Gene3D" id="3.30.1330.90">
    <property type="entry name" value="D-3-phosphoglycerate dehydrogenase, domain 3"/>
    <property type="match status" value="1"/>
</dbReference>
<dbReference type="EMBL" id="LLYA01000075">
    <property type="protein sequence ID" value="KRR28692.1"/>
    <property type="molecule type" value="Genomic_DNA"/>
</dbReference>
<dbReference type="InterPro" id="IPR029009">
    <property type="entry name" value="ASB_dom_sf"/>
</dbReference>
<dbReference type="InterPro" id="IPR005131">
    <property type="entry name" value="Ser_deHydtase_bsu"/>
</dbReference>
<dbReference type="GO" id="GO:0003941">
    <property type="term" value="F:L-serine ammonia-lyase activity"/>
    <property type="evidence" value="ECO:0007669"/>
    <property type="project" value="InterPro"/>
</dbReference>
<proteinExistence type="predicted"/>
<evidence type="ECO:0000313" key="2">
    <source>
        <dbReference type="EMBL" id="KRR28692.1"/>
    </source>
</evidence>
<keyword evidence="3" id="KW-1185">Reference proteome</keyword>
<gene>
    <name evidence="2" type="ORF">CQ13_39435</name>
</gene>
<reference evidence="2 3" key="1">
    <citation type="submission" date="2014-03" db="EMBL/GenBank/DDBJ databases">
        <title>Bradyrhizobium valentinum sp. nov., isolated from effective nodules of Lupinus mariae-josephae, a lupine endemic of basic-lime soils in Eastern Spain.</title>
        <authorList>
            <person name="Duran D."/>
            <person name="Rey L."/>
            <person name="Navarro A."/>
            <person name="Busquets A."/>
            <person name="Imperial J."/>
            <person name="Ruiz-Argueso T."/>
        </authorList>
    </citation>
    <scope>NUCLEOTIDE SEQUENCE [LARGE SCALE GENOMIC DNA]</scope>
    <source>
        <strain evidence="2 3">Ro19</strain>
    </source>
</reference>
<accession>A0A0R3N8H8</accession>
<dbReference type="GO" id="GO:0006094">
    <property type="term" value="P:gluconeogenesis"/>
    <property type="evidence" value="ECO:0007669"/>
    <property type="project" value="InterPro"/>
</dbReference>
<comment type="caution">
    <text evidence="2">The sequence shown here is derived from an EMBL/GenBank/DDBJ whole genome shotgun (WGS) entry which is preliminary data.</text>
</comment>
<dbReference type="Proteomes" id="UP000052023">
    <property type="component" value="Unassembled WGS sequence"/>
</dbReference>
<feature type="domain" description="Serine dehydratase beta chain" evidence="1">
    <location>
        <begin position="1"/>
        <end position="39"/>
    </location>
</feature>
<dbReference type="Pfam" id="PF03315">
    <property type="entry name" value="SDH_beta"/>
    <property type="match status" value="1"/>
</dbReference>